<reference evidence="4" key="2">
    <citation type="submission" date="2020-09" db="EMBL/GenBank/DDBJ databases">
        <authorList>
            <person name="Sun Q."/>
            <person name="Zhou Y."/>
        </authorList>
    </citation>
    <scope>NUCLEOTIDE SEQUENCE</scope>
    <source>
        <strain evidence="4">CGMCC 1.15290</strain>
    </source>
</reference>
<keyword evidence="5" id="KW-1185">Reference proteome</keyword>
<organism evidence="4 5">
    <name type="scientific">Filimonas zeae</name>
    <dbReference type="NCBI Taxonomy" id="1737353"/>
    <lineage>
        <taxon>Bacteria</taxon>
        <taxon>Pseudomonadati</taxon>
        <taxon>Bacteroidota</taxon>
        <taxon>Chitinophagia</taxon>
        <taxon>Chitinophagales</taxon>
        <taxon>Chitinophagaceae</taxon>
        <taxon>Filimonas</taxon>
    </lineage>
</organism>
<keyword evidence="1" id="KW-1133">Transmembrane helix</keyword>
<feature type="domain" description="FecR protein" evidence="2">
    <location>
        <begin position="175"/>
        <end position="270"/>
    </location>
</feature>
<keyword evidence="1" id="KW-0472">Membrane</keyword>
<dbReference type="Pfam" id="PF16344">
    <property type="entry name" value="FecR_C"/>
    <property type="match status" value="1"/>
</dbReference>
<evidence type="ECO:0000259" key="2">
    <source>
        <dbReference type="Pfam" id="PF04773"/>
    </source>
</evidence>
<sequence length="390" mass="42953">MSVQEQSNRIIELARKWTTGTISNEEIAEFNAWYNDFDDTVLEEESEETVAELEARLYEATVAQEGISRRSIHRISLWKCISVAAAVIVLVIGAWMLRDRLSAENPDRNTGISQALPSGGNRAVLTLANGRQVLLDEALKGEVAVEGARVIKNADGLISYEITANDRKDSLAVHTVSTPRGGQFSVVLGDGSRVWMNAATTLRYPARFTGNKREVQLDGEAYFEISASSKAPFSVITPDQRVDVLGTGFNVKAYKDEPGTYTTLMEGAVKVSDQNKHNAVLRPGQFAVAGKDGSFNAGAPANVKAVLDWKNGEFVFPGEPLESVMRKIARWYDVEVEYSKNAEELKTELYYGSVSRWGDARDVLDVLSMTGTVKFSINQGTTRKKIIVMK</sequence>
<dbReference type="InterPro" id="IPR012373">
    <property type="entry name" value="Ferrdict_sens_TM"/>
</dbReference>
<dbReference type="PANTHER" id="PTHR30273:SF2">
    <property type="entry name" value="PROTEIN FECR"/>
    <property type="match status" value="1"/>
</dbReference>
<evidence type="ECO:0000256" key="1">
    <source>
        <dbReference type="SAM" id="Phobius"/>
    </source>
</evidence>
<dbReference type="Pfam" id="PF04773">
    <property type="entry name" value="FecR"/>
    <property type="match status" value="1"/>
</dbReference>
<dbReference type="RefSeq" id="WP_188951581.1">
    <property type="nucleotide sequence ID" value="NZ_BMIB01000002.1"/>
</dbReference>
<evidence type="ECO:0000313" key="5">
    <source>
        <dbReference type="Proteomes" id="UP000627292"/>
    </source>
</evidence>
<protein>
    <submittedName>
        <fullName evidence="4">Iron dicitrate transporter FecR</fullName>
    </submittedName>
</protein>
<dbReference type="EMBL" id="BMIB01000002">
    <property type="protein sequence ID" value="GGH64569.1"/>
    <property type="molecule type" value="Genomic_DNA"/>
</dbReference>
<gene>
    <name evidence="4" type="ORF">GCM10011379_16760</name>
</gene>
<dbReference type="AlphaFoldDB" id="A0A917MUB3"/>
<proteinExistence type="predicted"/>
<dbReference type="Gene3D" id="3.55.50.30">
    <property type="match status" value="1"/>
</dbReference>
<dbReference type="PANTHER" id="PTHR30273">
    <property type="entry name" value="PERIPLASMIC SIGNAL SENSOR AND SIGMA FACTOR ACTIVATOR FECR-RELATED"/>
    <property type="match status" value="1"/>
</dbReference>
<accession>A0A917MUB3</accession>
<name>A0A917MUB3_9BACT</name>
<reference evidence="4" key="1">
    <citation type="journal article" date="2014" name="Int. J. Syst. Evol. Microbiol.">
        <title>Complete genome sequence of Corynebacterium casei LMG S-19264T (=DSM 44701T), isolated from a smear-ripened cheese.</title>
        <authorList>
            <consortium name="US DOE Joint Genome Institute (JGI-PGF)"/>
            <person name="Walter F."/>
            <person name="Albersmeier A."/>
            <person name="Kalinowski J."/>
            <person name="Ruckert C."/>
        </authorList>
    </citation>
    <scope>NUCLEOTIDE SEQUENCE</scope>
    <source>
        <strain evidence="4">CGMCC 1.15290</strain>
    </source>
</reference>
<dbReference type="Proteomes" id="UP000627292">
    <property type="component" value="Unassembled WGS sequence"/>
</dbReference>
<comment type="caution">
    <text evidence="4">The sequence shown here is derived from an EMBL/GenBank/DDBJ whole genome shotgun (WGS) entry which is preliminary data.</text>
</comment>
<feature type="domain" description="Protein FecR C-terminal" evidence="3">
    <location>
        <begin position="313"/>
        <end position="380"/>
    </location>
</feature>
<keyword evidence="1" id="KW-0812">Transmembrane</keyword>
<dbReference type="Gene3D" id="2.60.120.1440">
    <property type="match status" value="1"/>
</dbReference>
<feature type="transmembrane region" description="Helical" evidence="1">
    <location>
        <begin position="77"/>
        <end position="97"/>
    </location>
</feature>
<evidence type="ECO:0000313" key="4">
    <source>
        <dbReference type="EMBL" id="GGH64569.1"/>
    </source>
</evidence>
<evidence type="ECO:0000259" key="3">
    <source>
        <dbReference type="Pfam" id="PF16344"/>
    </source>
</evidence>
<dbReference type="InterPro" id="IPR032508">
    <property type="entry name" value="FecR_C"/>
</dbReference>
<dbReference type="GO" id="GO:0016989">
    <property type="term" value="F:sigma factor antagonist activity"/>
    <property type="evidence" value="ECO:0007669"/>
    <property type="project" value="TreeGrafter"/>
</dbReference>
<dbReference type="InterPro" id="IPR006860">
    <property type="entry name" value="FecR"/>
</dbReference>